<dbReference type="PROSITE" id="PS00143">
    <property type="entry name" value="INSULINASE"/>
    <property type="match status" value="1"/>
</dbReference>
<dbReference type="Pfam" id="PF05193">
    <property type="entry name" value="Peptidase_M16_C"/>
    <property type="match status" value="1"/>
</dbReference>
<dbReference type="HOGENOM" id="CLU_009902_3_2_3"/>
<feature type="domain" description="Peptidase M16 C-terminal" evidence="4">
    <location>
        <begin position="173"/>
        <end position="352"/>
    </location>
</feature>
<dbReference type="InterPro" id="IPR011765">
    <property type="entry name" value="Pept_M16_N"/>
</dbReference>
<dbReference type="Gene3D" id="3.30.830.10">
    <property type="entry name" value="Metalloenzyme, LuxS/M16 peptidase-like"/>
    <property type="match status" value="2"/>
</dbReference>
<dbReference type="GO" id="GO:0004222">
    <property type="term" value="F:metalloendopeptidase activity"/>
    <property type="evidence" value="ECO:0007669"/>
    <property type="project" value="InterPro"/>
</dbReference>
<proteinExistence type="inferred from homology"/>
<dbReference type="KEGG" id="pma:Pro_0818"/>
<dbReference type="InterPro" id="IPR050361">
    <property type="entry name" value="MPP/UQCRC_Complex"/>
</dbReference>
<evidence type="ECO:0000259" key="4">
    <source>
        <dbReference type="Pfam" id="PF05193"/>
    </source>
</evidence>
<dbReference type="Pfam" id="PF00675">
    <property type="entry name" value="Peptidase_M16"/>
    <property type="match status" value="1"/>
</dbReference>
<dbReference type="OrthoDB" id="9811314at2"/>
<keyword evidence="6" id="KW-1185">Reference proteome</keyword>
<organism evidence="5 6">
    <name type="scientific">Prochlorococcus marinus (strain SARG / CCMP1375 / SS120)</name>
    <dbReference type="NCBI Taxonomy" id="167539"/>
    <lineage>
        <taxon>Bacteria</taxon>
        <taxon>Bacillati</taxon>
        <taxon>Cyanobacteriota</taxon>
        <taxon>Cyanophyceae</taxon>
        <taxon>Synechococcales</taxon>
        <taxon>Prochlorococcaceae</taxon>
        <taxon>Prochlorococcus</taxon>
    </lineage>
</organism>
<name>Q7VCC3_PROMA</name>
<evidence type="ECO:0000313" key="6">
    <source>
        <dbReference type="Proteomes" id="UP000001420"/>
    </source>
</evidence>
<dbReference type="PANTHER" id="PTHR11851">
    <property type="entry name" value="METALLOPROTEASE"/>
    <property type="match status" value="1"/>
</dbReference>
<dbReference type="InterPro" id="IPR001431">
    <property type="entry name" value="Pept_M16_Zn_BS"/>
</dbReference>
<dbReference type="eggNOG" id="COG0612">
    <property type="taxonomic scope" value="Bacteria"/>
</dbReference>
<accession>Q7VCC3</accession>
<dbReference type="InterPro" id="IPR011249">
    <property type="entry name" value="Metalloenz_LuxS/M16"/>
</dbReference>
<dbReference type="GO" id="GO:0046872">
    <property type="term" value="F:metal ion binding"/>
    <property type="evidence" value="ECO:0007669"/>
    <property type="project" value="InterPro"/>
</dbReference>
<dbReference type="PANTHER" id="PTHR11851:SF49">
    <property type="entry name" value="MITOCHONDRIAL-PROCESSING PEPTIDASE SUBUNIT ALPHA"/>
    <property type="match status" value="1"/>
</dbReference>
<evidence type="ECO:0000259" key="3">
    <source>
        <dbReference type="Pfam" id="PF00675"/>
    </source>
</evidence>
<dbReference type="Proteomes" id="UP000001420">
    <property type="component" value="Chromosome"/>
</dbReference>
<dbReference type="GO" id="GO:0006508">
    <property type="term" value="P:proteolysis"/>
    <property type="evidence" value="ECO:0007669"/>
    <property type="project" value="InterPro"/>
</dbReference>
<dbReference type="SUPFAM" id="SSF63411">
    <property type="entry name" value="LuxS/MPP-like metallohydrolase"/>
    <property type="match status" value="2"/>
</dbReference>
<dbReference type="STRING" id="167539.Pro_0818"/>
<feature type="domain" description="Peptidase M16 N-terminal" evidence="3">
    <location>
        <begin position="25"/>
        <end position="166"/>
    </location>
</feature>
<dbReference type="EMBL" id="AE017126">
    <property type="protein sequence ID" value="AAP99862.1"/>
    <property type="molecule type" value="Genomic_DNA"/>
</dbReference>
<dbReference type="RefSeq" id="WP_011124970.1">
    <property type="nucleotide sequence ID" value="NC_005042.1"/>
</dbReference>
<dbReference type="InterPro" id="IPR007863">
    <property type="entry name" value="Peptidase_M16_C"/>
</dbReference>
<evidence type="ECO:0000256" key="1">
    <source>
        <dbReference type="ARBA" id="ARBA00007261"/>
    </source>
</evidence>
<protein>
    <submittedName>
        <fullName evidence="5">Zn-dependent peptidase</fullName>
    </submittedName>
</protein>
<comment type="similarity">
    <text evidence="1 2">Belongs to the peptidase M16 family.</text>
</comment>
<sequence length="425" mass="47962">MEKSIQAPQIIYLGLQNKASCIIANLPEAPLTCIDLWCKGGSSFEKKGEEGIAHFLEHMIFKGSSKLKEGEFDQKIEALGGSSNAATGLDDVHYYVLVPPKAVTTGIELLLNLVLSPKLPKHQFQLEREVVLEEIAQHKDLPEEQVFQSLLRNCWPNHSYGRPILGIEKSLKSITPEDMRSFHNRQYQPSNLSLSIAGFIPGNLEVLLNKSDLTKQRSTANQKEFNLKTLLPPSFKTGREEIKVPRLESARLTMAWPLSAANNQFMIVGADIATSILAEGRRSRLVQHLRENLQIVESVDMEITVLEKASLFLLEITCLEKDLERVEKEIIFLLTNCLRNEPTDKEMKRAKELVKNALCFGLELPSQIAGISASQALWDRHQALLEPLKYLENWNSSNIQKVFFAHLQQKNSFTLIARPGRDKSE</sequence>
<evidence type="ECO:0000313" key="5">
    <source>
        <dbReference type="EMBL" id="AAP99862.1"/>
    </source>
</evidence>
<reference evidence="5 6" key="1">
    <citation type="journal article" date="2003" name="Proc. Natl. Acad. Sci. U.S.A.">
        <title>Genome sequence of the cyanobacterium Prochlorococcus marinus SS120, a nearly minimal oxyphototrophic genome.</title>
        <authorList>
            <person name="Dufresne A."/>
            <person name="Salanoubat M."/>
            <person name="Partensky F."/>
            <person name="Artiguenave F."/>
            <person name="Axmann I.M."/>
            <person name="Barbe V."/>
            <person name="Duprat S."/>
            <person name="Galperin M.Y."/>
            <person name="Koonin E.V."/>
            <person name="Le Gall F."/>
            <person name="Makarova K.S."/>
            <person name="Ostrowski M."/>
            <person name="Oztas S."/>
            <person name="Robert C."/>
            <person name="Rogozin I.B."/>
            <person name="Scanlan D.J."/>
            <person name="Tandeau de Marsac N."/>
            <person name="Weissenbach J."/>
            <person name="Wincker P."/>
            <person name="Wolf Y.I."/>
            <person name="Hess W.R."/>
        </authorList>
    </citation>
    <scope>NUCLEOTIDE SEQUENCE [LARGE SCALE GENOMIC DNA]</scope>
    <source>
        <strain evidence="6">SARG / CCMP1375 / SS120</strain>
    </source>
</reference>
<dbReference type="PATRIC" id="fig|167539.5.peg.865"/>
<gene>
    <name evidence="5" type="primary">pqqL</name>
    <name evidence="5" type="ordered locus">Pro_0818</name>
</gene>
<dbReference type="AlphaFoldDB" id="Q7VCC3"/>
<dbReference type="EnsemblBacteria" id="AAP99862">
    <property type="protein sequence ID" value="AAP99862"/>
    <property type="gene ID" value="Pro_0818"/>
</dbReference>
<evidence type="ECO:0000256" key="2">
    <source>
        <dbReference type="RuleBase" id="RU004447"/>
    </source>
</evidence>